<keyword evidence="4 9" id="KW-0812">Transmembrane</keyword>
<name>A0ABQ1W1Z7_9BACL</name>
<evidence type="ECO:0000256" key="3">
    <source>
        <dbReference type="ARBA" id="ARBA00022448"/>
    </source>
</evidence>
<evidence type="ECO:0000256" key="9">
    <source>
        <dbReference type="SAM" id="Phobius"/>
    </source>
</evidence>
<dbReference type="PROSITE" id="PS50850">
    <property type="entry name" value="MFS"/>
    <property type="match status" value="1"/>
</dbReference>
<dbReference type="PROSITE" id="PS00216">
    <property type="entry name" value="SUGAR_TRANSPORT_1"/>
    <property type="match status" value="2"/>
</dbReference>
<evidence type="ECO:0000313" key="11">
    <source>
        <dbReference type="EMBL" id="GGG09399.1"/>
    </source>
</evidence>
<evidence type="ECO:0000256" key="7">
    <source>
        <dbReference type="RuleBase" id="RU003346"/>
    </source>
</evidence>
<dbReference type="NCBIfam" id="TIGR00879">
    <property type="entry name" value="SP"/>
    <property type="match status" value="1"/>
</dbReference>
<dbReference type="Gene3D" id="1.20.1250.20">
    <property type="entry name" value="MFS general substrate transporter like domains"/>
    <property type="match status" value="1"/>
</dbReference>
<feature type="transmembrane region" description="Helical" evidence="9">
    <location>
        <begin position="395"/>
        <end position="414"/>
    </location>
</feature>
<feature type="coiled-coil region" evidence="8">
    <location>
        <begin position="224"/>
        <end position="251"/>
    </location>
</feature>
<feature type="transmembrane region" description="Helical" evidence="9">
    <location>
        <begin position="178"/>
        <end position="198"/>
    </location>
</feature>
<dbReference type="PROSITE" id="PS00217">
    <property type="entry name" value="SUGAR_TRANSPORT_2"/>
    <property type="match status" value="1"/>
</dbReference>
<dbReference type="Pfam" id="PF00083">
    <property type="entry name" value="Sugar_tr"/>
    <property type="match status" value="1"/>
</dbReference>
<keyword evidence="6 9" id="KW-0472">Membrane</keyword>
<dbReference type="InterPro" id="IPR005828">
    <property type="entry name" value="MFS_sugar_transport-like"/>
</dbReference>
<evidence type="ECO:0000256" key="6">
    <source>
        <dbReference type="ARBA" id="ARBA00023136"/>
    </source>
</evidence>
<comment type="subcellular location">
    <subcellularLocation>
        <location evidence="1">Cell membrane</location>
        <topology evidence="1">Multi-pass membrane protein</topology>
    </subcellularLocation>
</comment>
<dbReference type="InterPro" id="IPR036259">
    <property type="entry name" value="MFS_trans_sf"/>
</dbReference>
<evidence type="ECO:0000256" key="2">
    <source>
        <dbReference type="ARBA" id="ARBA00010992"/>
    </source>
</evidence>
<dbReference type="RefSeq" id="WP_162944171.1">
    <property type="nucleotide sequence ID" value="NZ_BMIW01000027.1"/>
</dbReference>
<proteinExistence type="inferred from homology"/>
<dbReference type="EMBL" id="BMIW01000027">
    <property type="protein sequence ID" value="GGG09399.1"/>
    <property type="molecule type" value="Genomic_DNA"/>
</dbReference>
<dbReference type="InterPro" id="IPR050814">
    <property type="entry name" value="Myo-inositol_Transporter"/>
</dbReference>
<reference evidence="12" key="1">
    <citation type="journal article" date="2019" name="Int. J. Syst. Evol. Microbiol.">
        <title>The Global Catalogue of Microorganisms (GCM) 10K type strain sequencing project: providing services to taxonomists for standard genome sequencing and annotation.</title>
        <authorList>
            <consortium name="The Broad Institute Genomics Platform"/>
            <consortium name="The Broad Institute Genome Sequencing Center for Infectious Disease"/>
            <person name="Wu L."/>
            <person name="Ma J."/>
        </authorList>
    </citation>
    <scope>NUCLEOTIDE SEQUENCE [LARGE SCALE GENOMIC DNA]</scope>
    <source>
        <strain evidence="12">CGMCC 1.15420</strain>
    </source>
</reference>
<evidence type="ECO:0000256" key="5">
    <source>
        <dbReference type="ARBA" id="ARBA00022989"/>
    </source>
</evidence>
<feature type="domain" description="Major facilitator superfamily (MFS) profile" evidence="10">
    <location>
        <begin position="13"/>
        <end position="449"/>
    </location>
</feature>
<keyword evidence="5 9" id="KW-1133">Transmembrane helix</keyword>
<feature type="transmembrane region" description="Helical" evidence="9">
    <location>
        <begin position="108"/>
        <end position="126"/>
    </location>
</feature>
<sequence length="477" mass="51616">MSERVSKSKVLLIALIVTIGGLLFGHNTAVVNGSLSFLVDSWNISSWMQGLISSALELSAAIGAIFGGGISDKIGRKKTLRIISWIFLIGAVGCAMAPSAWFLVGARFFLGLAVGSASATVPIYLAEISTTASRGRVVSINQVMIVSGQFLAFLLNWLLGRLFIGSDGTILYSGAWRLMMGVAIIPALVMIIGMTKVFESPKWLVKQGKLQKAVEVIKSIYSRDEDQKAQIAELHEMQEQLQQKCKVVKTRGKIPAWAVRVAVIGCLLGIIQQFVGINAMMYYSTNIMENFGFSKQAALMFNVFNGVLCVAGAMIAMNVVDKMGRKKLDSVGLIVCAASLVLVGVLSNLLAGMSYTPYVLLALIFIYIFAFQGAVGPCTWLLISEIFPGEYRGMFMGIATFVLWTANFLVGLLFPPMLEAIGINAIFYIFAGCAVIGLILVNTLLPETKGKSLDEIEEFFCNRGKKDKQSSTQVNAG</sequence>
<comment type="similarity">
    <text evidence="2 7">Belongs to the major facilitator superfamily. Sugar transporter (TC 2.A.1.1) family.</text>
</comment>
<keyword evidence="12" id="KW-1185">Reference proteome</keyword>
<dbReference type="InterPro" id="IPR020846">
    <property type="entry name" value="MFS_dom"/>
</dbReference>
<evidence type="ECO:0000256" key="4">
    <source>
        <dbReference type="ARBA" id="ARBA00022692"/>
    </source>
</evidence>
<feature type="transmembrane region" description="Helical" evidence="9">
    <location>
        <begin position="82"/>
        <end position="102"/>
    </location>
</feature>
<accession>A0ABQ1W1Z7</accession>
<dbReference type="SUPFAM" id="SSF103473">
    <property type="entry name" value="MFS general substrate transporter"/>
    <property type="match status" value="1"/>
</dbReference>
<feature type="transmembrane region" description="Helical" evidence="9">
    <location>
        <begin position="297"/>
        <end position="319"/>
    </location>
</feature>
<protein>
    <submittedName>
        <fullName evidence="11">MFS transporter</fullName>
    </submittedName>
</protein>
<feature type="transmembrane region" description="Helical" evidence="9">
    <location>
        <begin position="49"/>
        <end position="70"/>
    </location>
</feature>
<dbReference type="PANTHER" id="PTHR48020:SF12">
    <property type="entry name" value="PROTON MYO-INOSITOL COTRANSPORTER"/>
    <property type="match status" value="1"/>
</dbReference>
<evidence type="ECO:0000313" key="12">
    <source>
        <dbReference type="Proteomes" id="UP000608420"/>
    </source>
</evidence>
<feature type="transmembrane region" description="Helical" evidence="9">
    <location>
        <begin position="331"/>
        <end position="352"/>
    </location>
</feature>
<dbReference type="PRINTS" id="PR00171">
    <property type="entry name" value="SUGRTRNSPORT"/>
</dbReference>
<feature type="transmembrane region" description="Helical" evidence="9">
    <location>
        <begin position="138"/>
        <end position="158"/>
    </location>
</feature>
<feature type="transmembrane region" description="Helical" evidence="9">
    <location>
        <begin position="358"/>
        <end position="383"/>
    </location>
</feature>
<keyword evidence="3 7" id="KW-0813">Transport</keyword>
<organism evidence="11 12">
    <name type="scientific">Paenibacillus aceti</name>
    <dbReference type="NCBI Taxonomy" id="1820010"/>
    <lineage>
        <taxon>Bacteria</taxon>
        <taxon>Bacillati</taxon>
        <taxon>Bacillota</taxon>
        <taxon>Bacilli</taxon>
        <taxon>Bacillales</taxon>
        <taxon>Paenibacillaceae</taxon>
        <taxon>Paenibacillus</taxon>
    </lineage>
</organism>
<evidence type="ECO:0000256" key="1">
    <source>
        <dbReference type="ARBA" id="ARBA00004651"/>
    </source>
</evidence>
<evidence type="ECO:0000259" key="10">
    <source>
        <dbReference type="PROSITE" id="PS50850"/>
    </source>
</evidence>
<keyword evidence="8" id="KW-0175">Coiled coil</keyword>
<comment type="caution">
    <text evidence="11">The sequence shown here is derived from an EMBL/GenBank/DDBJ whole genome shotgun (WGS) entry which is preliminary data.</text>
</comment>
<dbReference type="Proteomes" id="UP000608420">
    <property type="component" value="Unassembled WGS sequence"/>
</dbReference>
<dbReference type="InterPro" id="IPR005829">
    <property type="entry name" value="Sugar_transporter_CS"/>
</dbReference>
<feature type="transmembrane region" description="Helical" evidence="9">
    <location>
        <begin position="426"/>
        <end position="445"/>
    </location>
</feature>
<gene>
    <name evidence="11" type="primary">iolT1</name>
    <name evidence="11" type="ORF">GCM10010913_34010</name>
</gene>
<dbReference type="PANTHER" id="PTHR48020">
    <property type="entry name" value="PROTON MYO-INOSITOL COTRANSPORTER"/>
    <property type="match status" value="1"/>
</dbReference>
<dbReference type="InterPro" id="IPR003663">
    <property type="entry name" value="Sugar/inositol_transpt"/>
</dbReference>
<evidence type="ECO:0000256" key="8">
    <source>
        <dbReference type="SAM" id="Coils"/>
    </source>
</evidence>
<feature type="transmembrane region" description="Helical" evidence="9">
    <location>
        <begin position="257"/>
        <end position="277"/>
    </location>
</feature>